<dbReference type="SUPFAM" id="SSF54001">
    <property type="entry name" value="Cysteine proteinases"/>
    <property type="match status" value="1"/>
</dbReference>
<reference evidence="6" key="1">
    <citation type="submission" date="2020-05" db="EMBL/GenBank/DDBJ databases">
        <title>Phylogenomic resolution of chytrid fungi.</title>
        <authorList>
            <person name="Stajich J.E."/>
            <person name="Amses K."/>
            <person name="Simmons R."/>
            <person name="Seto K."/>
            <person name="Myers J."/>
            <person name="Bonds A."/>
            <person name="Quandt C.A."/>
            <person name="Barry K."/>
            <person name="Liu P."/>
            <person name="Grigoriev I."/>
            <person name="Longcore J.E."/>
            <person name="James T.Y."/>
        </authorList>
    </citation>
    <scope>NUCLEOTIDE SEQUENCE</scope>
    <source>
        <strain evidence="6">JEL0513</strain>
    </source>
</reference>
<evidence type="ECO:0000313" key="6">
    <source>
        <dbReference type="EMBL" id="KAJ3127075.1"/>
    </source>
</evidence>
<evidence type="ECO:0000256" key="1">
    <source>
        <dbReference type="ARBA" id="ARBA00012468"/>
    </source>
</evidence>
<evidence type="ECO:0000256" key="2">
    <source>
        <dbReference type="ARBA" id="ARBA00022539"/>
    </source>
</evidence>
<dbReference type="PANTHER" id="PTHR33447">
    <property type="entry name" value="GLUTATHIONE GAMMA-GLUTAMYLCYSTEINYLTRANSFERASE"/>
    <property type="match status" value="1"/>
</dbReference>
<dbReference type="EMBL" id="JADGJH010000529">
    <property type="protein sequence ID" value="KAJ3127075.1"/>
    <property type="molecule type" value="Genomic_DNA"/>
</dbReference>
<dbReference type="InterPro" id="IPR007719">
    <property type="entry name" value="PCS_N"/>
</dbReference>
<keyword evidence="4" id="KW-0479">Metal-binding</keyword>
<organism evidence="6 7">
    <name type="scientific">Physocladia obscura</name>
    <dbReference type="NCBI Taxonomy" id="109957"/>
    <lineage>
        <taxon>Eukaryota</taxon>
        <taxon>Fungi</taxon>
        <taxon>Fungi incertae sedis</taxon>
        <taxon>Chytridiomycota</taxon>
        <taxon>Chytridiomycota incertae sedis</taxon>
        <taxon>Chytridiomycetes</taxon>
        <taxon>Chytridiales</taxon>
        <taxon>Chytriomycetaceae</taxon>
        <taxon>Physocladia</taxon>
    </lineage>
</organism>
<accession>A0AAD5T3H0</accession>
<evidence type="ECO:0000256" key="4">
    <source>
        <dbReference type="ARBA" id="ARBA00022723"/>
    </source>
</evidence>
<evidence type="ECO:0000259" key="5">
    <source>
        <dbReference type="PROSITE" id="PS51443"/>
    </source>
</evidence>
<comment type="caution">
    <text evidence="6">The sequence shown here is derived from an EMBL/GenBank/DDBJ whole genome shotgun (WGS) entry which is preliminary data.</text>
</comment>
<dbReference type="Gene3D" id="3.90.70.30">
    <property type="entry name" value="Phytochelatin synthase, N-terminal domain"/>
    <property type="match status" value="1"/>
</dbReference>
<dbReference type="InterPro" id="IPR038765">
    <property type="entry name" value="Papain-like_cys_pep_sf"/>
</dbReference>
<evidence type="ECO:0000256" key="3">
    <source>
        <dbReference type="ARBA" id="ARBA00022679"/>
    </source>
</evidence>
<protein>
    <recommendedName>
        <fullName evidence="1">glutathione gamma-glutamylcysteinyltransferase</fullName>
        <ecNumber evidence="1">2.3.2.15</ecNumber>
    </recommendedName>
</protein>
<dbReference type="InterPro" id="IPR038156">
    <property type="entry name" value="PCS_N_sf"/>
</dbReference>
<dbReference type="AlphaFoldDB" id="A0AAD5T3H0"/>
<dbReference type="EC" id="2.3.2.15" evidence="1"/>
<sequence length="527" mass="57943">MHRCRHMRRLMTPTAASTTRAAIANPQLLIQSPTATTHKLWRRASSSNLSVPILISSKPSPEQHPPLSCAATHLHSLPPPPSTFYRRSLPHSLTSLNSKEGKRLFKESLARGTAESFMHLSGNLAHQSEPAFCGLGSLAIVLNALEIDPNRPWKGVWRWYDETLLDCCPPLETVKLNGITFDEFASLAACNGLSVTPKRPSTTAKTTNVKITKDEFIQDLKRVCSDPDGTHQIVVSFSRPVLGQTGDGHFSPVACFHEESGMVLVLDVARFKYPSYFVHVDKLYEAMKPVDIVTGQTRGYFVLSKKKESQSLNHVQEEAMMVRNGYCDPGCAVVHEVGEPLLGLVKITPLSLLAGGAEGRGLTQKLVQLVNGLPNTASFATVVSKILTATQKHLSLSFAQPAIDLTTHNHHRNNANDSRQINNAHDKTVDALVAQIEAMPIYQTVVNACDEMRLGVNNAVVHDQRRHQIALAAILVVSLPGSIYLAVQRPELRSFFMEAKYALADGPKTRVKSEVARMENQLNNLIV</sequence>
<keyword evidence="3" id="KW-0808">Transferase</keyword>
<dbReference type="GO" id="GO:0016756">
    <property type="term" value="F:glutathione gamma-glutamylcysteinyltransferase activity"/>
    <property type="evidence" value="ECO:0007669"/>
    <property type="project" value="UniProtKB-EC"/>
</dbReference>
<name>A0AAD5T3H0_9FUNG</name>
<dbReference type="Pfam" id="PF05023">
    <property type="entry name" value="Phytochelatin"/>
    <property type="match status" value="1"/>
</dbReference>
<dbReference type="PROSITE" id="PS51443">
    <property type="entry name" value="PCS"/>
    <property type="match status" value="1"/>
</dbReference>
<dbReference type="FunFam" id="3.90.70.30:FF:000001">
    <property type="entry name" value="Glutathione gamma-glutamylcysteinyltransferase 1"/>
    <property type="match status" value="1"/>
</dbReference>
<keyword evidence="2" id="KW-0104">Cadmium</keyword>
<dbReference type="GO" id="GO:0046938">
    <property type="term" value="P:phytochelatin biosynthetic process"/>
    <property type="evidence" value="ECO:0007669"/>
    <property type="project" value="InterPro"/>
</dbReference>
<dbReference type="GO" id="GO:0046872">
    <property type="term" value="F:metal ion binding"/>
    <property type="evidence" value="ECO:0007669"/>
    <property type="project" value="UniProtKB-KW"/>
</dbReference>
<gene>
    <name evidence="6" type="ORF">HK100_009935</name>
</gene>
<dbReference type="Proteomes" id="UP001211907">
    <property type="component" value="Unassembled WGS sequence"/>
</dbReference>
<keyword evidence="7" id="KW-1185">Reference proteome</keyword>
<feature type="domain" description="Peptidase C83" evidence="5">
    <location>
        <begin position="79"/>
        <end position="308"/>
    </location>
</feature>
<dbReference type="GO" id="GO:0010038">
    <property type="term" value="P:response to metal ion"/>
    <property type="evidence" value="ECO:0007669"/>
    <property type="project" value="InterPro"/>
</dbReference>
<evidence type="ECO:0000313" key="7">
    <source>
        <dbReference type="Proteomes" id="UP001211907"/>
    </source>
</evidence>
<proteinExistence type="predicted"/>
<dbReference type="InterPro" id="IPR040409">
    <property type="entry name" value="PCS-like"/>
</dbReference>